<evidence type="ECO:0000259" key="7">
    <source>
        <dbReference type="Pfam" id="PF00482"/>
    </source>
</evidence>
<dbReference type="InterPro" id="IPR018076">
    <property type="entry name" value="T2SS_GspF_dom"/>
</dbReference>
<feature type="transmembrane region" description="Helical" evidence="6">
    <location>
        <begin position="125"/>
        <end position="149"/>
    </location>
</feature>
<dbReference type="STRING" id="1121365.GCA_000375365_01046"/>
<organism evidence="8 9">
    <name type="scientific">Corynebacterium mastitidis</name>
    <dbReference type="NCBI Taxonomy" id="161890"/>
    <lineage>
        <taxon>Bacteria</taxon>
        <taxon>Bacillati</taxon>
        <taxon>Actinomycetota</taxon>
        <taxon>Actinomycetes</taxon>
        <taxon>Mycobacteriales</taxon>
        <taxon>Corynebacteriaceae</taxon>
        <taxon>Corynebacterium</taxon>
    </lineage>
</organism>
<evidence type="ECO:0000256" key="5">
    <source>
        <dbReference type="ARBA" id="ARBA00023136"/>
    </source>
</evidence>
<keyword evidence="2" id="KW-1003">Cell membrane</keyword>
<keyword evidence="4 6" id="KW-1133">Transmembrane helix</keyword>
<keyword evidence="3 6" id="KW-0812">Transmembrane</keyword>
<gene>
    <name evidence="8" type="ORF">CXB45_10945</name>
</gene>
<sequence>GRLRRRFPAGTGDALGEAAGDIDLYAACVAGGLNPAQAAAVVSRCGRAGAREAWRSVACLLAMGVPPERAWRDAASVPGMADLARLACHSHHSGARFAHAAAEIAERLREQGEDRATATAERTGVLIAAPLTLCFLPAFFLLGLAPVVIGVAREIM</sequence>
<dbReference type="PANTHER" id="PTHR35007:SF3">
    <property type="entry name" value="POSSIBLE CONSERVED ALANINE RICH MEMBRANE PROTEIN"/>
    <property type="match status" value="1"/>
</dbReference>
<dbReference type="GO" id="GO:0005886">
    <property type="term" value="C:plasma membrane"/>
    <property type="evidence" value="ECO:0007669"/>
    <property type="project" value="UniProtKB-SubCell"/>
</dbReference>
<comment type="caution">
    <text evidence="8">The sequence shown here is derived from an EMBL/GenBank/DDBJ whole genome shotgun (WGS) entry which is preliminary data.</text>
</comment>
<evidence type="ECO:0000256" key="4">
    <source>
        <dbReference type="ARBA" id="ARBA00022989"/>
    </source>
</evidence>
<keyword evidence="5 6" id="KW-0472">Membrane</keyword>
<dbReference type="Proteomes" id="UP000233249">
    <property type="component" value="Unassembled WGS sequence"/>
</dbReference>
<evidence type="ECO:0000256" key="1">
    <source>
        <dbReference type="ARBA" id="ARBA00004651"/>
    </source>
</evidence>
<dbReference type="AlphaFoldDB" id="A0A2N0X4R8"/>
<evidence type="ECO:0000256" key="3">
    <source>
        <dbReference type="ARBA" id="ARBA00022692"/>
    </source>
</evidence>
<feature type="non-terminal residue" evidence="8">
    <location>
        <position position="1"/>
    </location>
</feature>
<feature type="domain" description="Type II secretion system protein GspF" evidence="7">
    <location>
        <begin position="23"/>
        <end position="144"/>
    </location>
</feature>
<evidence type="ECO:0000313" key="8">
    <source>
        <dbReference type="EMBL" id="PKF67699.1"/>
    </source>
</evidence>
<dbReference type="PANTHER" id="PTHR35007">
    <property type="entry name" value="INTEGRAL MEMBRANE PROTEIN-RELATED"/>
    <property type="match status" value="1"/>
</dbReference>
<name>A0A2N0X4R8_9CORY</name>
<dbReference type="Pfam" id="PF00482">
    <property type="entry name" value="T2SSF"/>
    <property type="match status" value="1"/>
</dbReference>
<accession>A0A2N0X4R8</accession>
<proteinExistence type="predicted"/>
<comment type="subcellular location">
    <subcellularLocation>
        <location evidence="1">Cell membrane</location>
        <topology evidence="1">Multi-pass membrane protein</topology>
    </subcellularLocation>
</comment>
<dbReference type="RefSeq" id="WP_101174448.1">
    <property type="nucleotide sequence ID" value="NZ_PJAF01000053.1"/>
</dbReference>
<reference evidence="8 9" key="1">
    <citation type="submission" date="2017-12" db="EMBL/GenBank/DDBJ databases">
        <title>Corynebacterium mastitidis 16-1433 Genome.</title>
        <authorList>
            <person name="Gulvik C.A."/>
        </authorList>
    </citation>
    <scope>NUCLEOTIDE SEQUENCE [LARGE SCALE GENOMIC DNA]</scope>
    <source>
        <strain evidence="8 9">16-1433</strain>
    </source>
</reference>
<protein>
    <submittedName>
        <fullName evidence="8">Type II secretion protein F</fullName>
    </submittedName>
</protein>
<dbReference type="OrthoDB" id="3267562at2"/>
<evidence type="ECO:0000256" key="2">
    <source>
        <dbReference type="ARBA" id="ARBA00022475"/>
    </source>
</evidence>
<evidence type="ECO:0000256" key="6">
    <source>
        <dbReference type="SAM" id="Phobius"/>
    </source>
</evidence>
<evidence type="ECO:0000313" key="9">
    <source>
        <dbReference type="Proteomes" id="UP000233249"/>
    </source>
</evidence>
<dbReference type="EMBL" id="PJAF01000053">
    <property type="protein sequence ID" value="PKF67699.1"/>
    <property type="molecule type" value="Genomic_DNA"/>
</dbReference>